<organism evidence="2 3">
    <name type="scientific">Phaseolus angularis</name>
    <name type="common">Azuki bean</name>
    <name type="synonym">Vigna angularis</name>
    <dbReference type="NCBI Taxonomy" id="3914"/>
    <lineage>
        <taxon>Eukaryota</taxon>
        <taxon>Viridiplantae</taxon>
        <taxon>Streptophyta</taxon>
        <taxon>Embryophyta</taxon>
        <taxon>Tracheophyta</taxon>
        <taxon>Spermatophyta</taxon>
        <taxon>Magnoliopsida</taxon>
        <taxon>eudicotyledons</taxon>
        <taxon>Gunneridae</taxon>
        <taxon>Pentapetalae</taxon>
        <taxon>rosids</taxon>
        <taxon>fabids</taxon>
        <taxon>Fabales</taxon>
        <taxon>Fabaceae</taxon>
        <taxon>Papilionoideae</taxon>
        <taxon>50 kb inversion clade</taxon>
        <taxon>NPAAA clade</taxon>
        <taxon>indigoferoid/millettioid clade</taxon>
        <taxon>Phaseoleae</taxon>
        <taxon>Vigna</taxon>
    </lineage>
</organism>
<feature type="region of interest" description="Disordered" evidence="1">
    <location>
        <begin position="120"/>
        <end position="140"/>
    </location>
</feature>
<reference evidence="3" key="1">
    <citation type="journal article" date="2015" name="Proc. Natl. Acad. Sci. U.S.A.">
        <title>Genome sequencing of adzuki bean (Vigna angularis) provides insight into high starch and low fat accumulation and domestication.</title>
        <authorList>
            <person name="Yang K."/>
            <person name="Tian Z."/>
            <person name="Chen C."/>
            <person name="Luo L."/>
            <person name="Zhao B."/>
            <person name="Wang Z."/>
            <person name="Yu L."/>
            <person name="Li Y."/>
            <person name="Sun Y."/>
            <person name="Li W."/>
            <person name="Chen Y."/>
            <person name="Li Y."/>
            <person name="Zhang Y."/>
            <person name="Ai D."/>
            <person name="Zhao J."/>
            <person name="Shang C."/>
            <person name="Ma Y."/>
            <person name="Wu B."/>
            <person name="Wang M."/>
            <person name="Gao L."/>
            <person name="Sun D."/>
            <person name="Zhang P."/>
            <person name="Guo F."/>
            <person name="Wang W."/>
            <person name="Li Y."/>
            <person name="Wang J."/>
            <person name="Varshney R.K."/>
            <person name="Wang J."/>
            <person name="Ling H.Q."/>
            <person name="Wan P."/>
        </authorList>
    </citation>
    <scope>NUCLEOTIDE SEQUENCE</scope>
    <source>
        <strain evidence="3">cv. Jingnong 6</strain>
    </source>
</reference>
<accession>A0A0L9T4B2</accession>
<sequence>MTIGPKDGRLFLWCSSTSNKSWPAHAELFIGKSKHTAESLRLKRKAAATSTKSNSSTRAWIHADNRVLGAARPTSHGLHTLNYLLEKASTQLNHLGLKEKQLPRPQSPTAAHGLGFTQVQQQHTGLDSRGQQGLGRCTKKGSRRSSISFILGLRIVSKNVDDYIQHCPRKEEGSSAPSSFEESSRSSKLKTGLHASSKIGGIFLSIRE</sequence>
<dbReference type="AlphaFoldDB" id="A0A0L9T4B2"/>
<name>A0A0L9T4B2_PHAAN</name>
<evidence type="ECO:0000313" key="3">
    <source>
        <dbReference type="Proteomes" id="UP000053144"/>
    </source>
</evidence>
<dbReference type="EMBL" id="KQ258255">
    <property type="protein sequence ID" value="KOM25196.1"/>
    <property type="molecule type" value="Genomic_DNA"/>
</dbReference>
<evidence type="ECO:0000256" key="1">
    <source>
        <dbReference type="SAM" id="MobiDB-lite"/>
    </source>
</evidence>
<evidence type="ECO:0000313" key="2">
    <source>
        <dbReference type="EMBL" id="KOM25196.1"/>
    </source>
</evidence>
<feature type="region of interest" description="Disordered" evidence="1">
    <location>
        <begin position="168"/>
        <end position="193"/>
    </location>
</feature>
<proteinExistence type="predicted"/>
<feature type="compositionally biased region" description="Polar residues" evidence="1">
    <location>
        <begin position="120"/>
        <end position="131"/>
    </location>
</feature>
<dbReference type="Proteomes" id="UP000053144">
    <property type="component" value="Unassembled WGS sequence"/>
</dbReference>
<protein>
    <submittedName>
        <fullName evidence="2">Uncharacterized protein</fullName>
    </submittedName>
</protein>
<dbReference type="Gramene" id="KOM25196">
    <property type="protein sequence ID" value="KOM25196"/>
    <property type="gene ID" value="LR48_Vigan53s001100"/>
</dbReference>
<gene>
    <name evidence="2" type="ORF">LR48_Vigan53s001100</name>
</gene>